<comment type="caution">
    <text evidence="1">The sequence shown here is derived from an EMBL/GenBank/DDBJ whole genome shotgun (WGS) entry which is preliminary data.</text>
</comment>
<accession>A0ABQ5B3D0</accession>
<dbReference type="Proteomes" id="UP001151760">
    <property type="component" value="Unassembled WGS sequence"/>
</dbReference>
<sequence>MIPFYLGRIFKKSGASDDVYSKLGINEDNALGHTSIVQRYGNLIGFVKQFFLGVRNPIAFLARALGISPKCFFAGVCCGGLITLPVQVKTVIKYAFSLHAAKELVVLSFDMAPPASAMLVVAAAVTPVWKGHAKMHGVILSHCAENGCDPTSVAYIYKEESVQWYDRSCSSSTGN</sequence>
<proteinExistence type="predicted"/>
<reference evidence="1" key="1">
    <citation type="journal article" date="2022" name="Int. J. Mol. Sci.">
        <title>Draft Genome of Tanacetum Coccineum: Genomic Comparison of Closely Related Tanacetum-Family Plants.</title>
        <authorList>
            <person name="Yamashiro T."/>
            <person name="Shiraishi A."/>
            <person name="Nakayama K."/>
            <person name="Satake H."/>
        </authorList>
    </citation>
    <scope>NUCLEOTIDE SEQUENCE</scope>
</reference>
<evidence type="ECO:0000313" key="1">
    <source>
        <dbReference type="EMBL" id="GJT08642.1"/>
    </source>
</evidence>
<dbReference type="InterPro" id="IPR032818">
    <property type="entry name" value="DedA-like"/>
</dbReference>
<dbReference type="PANTHER" id="PTHR30353:SF0">
    <property type="entry name" value="TRANSMEMBRANE PROTEIN"/>
    <property type="match status" value="1"/>
</dbReference>
<gene>
    <name evidence="1" type="ORF">Tco_0843104</name>
</gene>
<evidence type="ECO:0000313" key="2">
    <source>
        <dbReference type="Proteomes" id="UP001151760"/>
    </source>
</evidence>
<name>A0ABQ5B3D0_9ASTR</name>
<reference evidence="1" key="2">
    <citation type="submission" date="2022-01" db="EMBL/GenBank/DDBJ databases">
        <authorList>
            <person name="Yamashiro T."/>
            <person name="Shiraishi A."/>
            <person name="Satake H."/>
            <person name="Nakayama K."/>
        </authorList>
    </citation>
    <scope>NUCLEOTIDE SEQUENCE</scope>
</reference>
<organism evidence="1 2">
    <name type="scientific">Tanacetum coccineum</name>
    <dbReference type="NCBI Taxonomy" id="301880"/>
    <lineage>
        <taxon>Eukaryota</taxon>
        <taxon>Viridiplantae</taxon>
        <taxon>Streptophyta</taxon>
        <taxon>Embryophyta</taxon>
        <taxon>Tracheophyta</taxon>
        <taxon>Spermatophyta</taxon>
        <taxon>Magnoliopsida</taxon>
        <taxon>eudicotyledons</taxon>
        <taxon>Gunneridae</taxon>
        <taxon>Pentapetalae</taxon>
        <taxon>asterids</taxon>
        <taxon>campanulids</taxon>
        <taxon>Asterales</taxon>
        <taxon>Asteraceae</taxon>
        <taxon>Asteroideae</taxon>
        <taxon>Anthemideae</taxon>
        <taxon>Anthemidinae</taxon>
        <taxon>Tanacetum</taxon>
    </lineage>
</organism>
<dbReference type="EMBL" id="BQNB010012846">
    <property type="protein sequence ID" value="GJT08642.1"/>
    <property type="molecule type" value="Genomic_DNA"/>
</dbReference>
<protein>
    <submittedName>
        <fullName evidence="1">SNARE associated Golgi protein</fullName>
    </submittedName>
</protein>
<dbReference type="PANTHER" id="PTHR30353">
    <property type="entry name" value="INNER MEMBRANE PROTEIN DEDA-RELATED"/>
    <property type="match status" value="1"/>
</dbReference>
<keyword evidence="2" id="KW-1185">Reference proteome</keyword>